<evidence type="ECO:0000256" key="5">
    <source>
        <dbReference type="ARBA" id="ARBA00022519"/>
    </source>
</evidence>
<dbReference type="GO" id="GO:0015173">
    <property type="term" value="F:aromatic amino acid transmembrane transporter activity"/>
    <property type="evidence" value="ECO:0007669"/>
    <property type="project" value="InterPro"/>
</dbReference>
<evidence type="ECO:0000256" key="6">
    <source>
        <dbReference type="ARBA" id="ARBA00022692"/>
    </source>
</evidence>
<evidence type="ECO:0000256" key="8">
    <source>
        <dbReference type="ARBA" id="ARBA00022989"/>
    </source>
</evidence>
<protein>
    <submittedName>
        <fullName evidence="11">Tryptophan-specific transport protein</fullName>
    </submittedName>
</protein>
<feature type="transmembrane region" description="Helical" evidence="10">
    <location>
        <begin position="84"/>
        <end position="102"/>
    </location>
</feature>
<evidence type="ECO:0000256" key="3">
    <source>
        <dbReference type="ARBA" id="ARBA00022448"/>
    </source>
</evidence>
<dbReference type="InterPro" id="IPR013061">
    <property type="entry name" value="Trp/try_permease_CS"/>
</dbReference>
<feature type="transmembrane region" description="Helical" evidence="10">
    <location>
        <begin position="222"/>
        <end position="241"/>
    </location>
</feature>
<evidence type="ECO:0000256" key="1">
    <source>
        <dbReference type="ARBA" id="ARBA00004429"/>
    </source>
</evidence>
<evidence type="ECO:0000256" key="9">
    <source>
        <dbReference type="ARBA" id="ARBA00023136"/>
    </source>
</evidence>
<gene>
    <name evidence="11" type="primary">mtr</name>
    <name evidence="11" type="ORF">KL86DES1_10306</name>
</gene>
<feature type="transmembrane region" description="Helical" evidence="10">
    <location>
        <begin position="342"/>
        <end position="365"/>
    </location>
</feature>
<feature type="transmembrane region" description="Helical" evidence="10">
    <location>
        <begin position="33"/>
        <end position="51"/>
    </location>
</feature>
<keyword evidence="9 10" id="KW-0472">Membrane</keyword>
<dbReference type="AlphaFoldDB" id="A0A212KYA2"/>
<accession>A0A212KYA2</accession>
<dbReference type="PANTHER" id="PTHR46997">
    <property type="entry name" value="LOW AFFINITY TRYPTOPHAN PERMEASE-RELATED"/>
    <property type="match status" value="1"/>
</dbReference>
<comment type="similarity">
    <text evidence="2">Belongs to the amino acid/polyamine transporter 2 family. Mtr/TnaB/TyrP permease subfamily.</text>
</comment>
<evidence type="ECO:0000313" key="11">
    <source>
        <dbReference type="EMBL" id="SCM70278.1"/>
    </source>
</evidence>
<feature type="transmembrane region" description="Helical" evidence="10">
    <location>
        <begin position="7"/>
        <end position="27"/>
    </location>
</feature>
<dbReference type="GO" id="GO:0005886">
    <property type="term" value="C:plasma membrane"/>
    <property type="evidence" value="ECO:0007669"/>
    <property type="project" value="UniProtKB-SubCell"/>
</dbReference>
<evidence type="ECO:0000256" key="2">
    <source>
        <dbReference type="ARBA" id="ARBA00005452"/>
    </source>
</evidence>
<dbReference type="EMBL" id="FMJC01000001">
    <property type="protein sequence ID" value="SCM70278.1"/>
    <property type="molecule type" value="Genomic_DNA"/>
</dbReference>
<keyword evidence="6 10" id="KW-0812">Transmembrane</keyword>
<feature type="transmembrane region" description="Helical" evidence="10">
    <location>
        <begin position="284"/>
        <end position="308"/>
    </location>
</feature>
<dbReference type="GO" id="GO:0003333">
    <property type="term" value="P:amino acid transmembrane transport"/>
    <property type="evidence" value="ECO:0007669"/>
    <property type="project" value="InterPro"/>
</dbReference>
<feature type="transmembrane region" description="Helical" evidence="10">
    <location>
        <begin position="386"/>
        <end position="405"/>
    </location>
</feature>
<reference evidence="11" key="1">
    <citation type="submission" date="2016-08" db="EMBL/GenBank/DDBJ databases">
        <authorList>
            <person name="Seilhamer J.J."/>
        </authorList>
    </citation>
    <scope>NUCLEOTIDE SEQUENCE</scope>
    <source>
        <strain evidence="11">86-1</strain>
    </source>
</reference>
<comment type="subcellular location">
    <subcellularLocation>
        <location evidence="1">Cell inner membrane</location>
        <topology evidence="1">Multi-pass membrane protein</topology>
    </subcellularLocation>
</comment>
<dbReference type="NCBIfam" id="TIGR00837">
    <property type="entry name" value="araaP"/>
    <property type="match status" value="1"/>
</dbReference>
<keyword evidence="7" id="KW-0029">Amino-acid transport</keyword>
<proteinExistence type="inferred from homology"/>
<dbReference type="PANTHER" id="PTHR46997:SF1">
    <property type="entry name" value="LOW AFFINITY TRYPTOPHAN PERMEASE-RELATED"/>
    <property type="match status" value="1"/>
</dbReference>
<keyword evidence="3" id="KW-0813">Transport</keyword>
<dbReference type="InterPro" id="IPR013059">
    <property type="entry name" value="Trp_tyr_transpt"/>
</dbReference>
<dbReference type="PROSITE" id="PS00594">
    <property type="entry name" value="AROMATIC_AA_PERMEASE_1"/>
    <property type="match status" value="1"/>
</dbReference>
<keyword evidence="4" id="KW-1003">Cell membrane</keyword>
<feature type="transmembrane region" description="Helical" evidence="10">
    <location>
        <begin position="122"/>
        <end position="141"/>
    </location>
</feature>
<sequence length="409" mass="43902">MNFRLPPVLGGSTLVAGTAIGAGMLALPMASAGMWFFWSIGLMLLSWLVMLRSSQALLEVSLHFEPGHSFHTIVRELLGPRWSLANGCAVAFVLYTLIYAYVSGGGSIIEQSFNSITGSVPSRPLASLAFALLLTFFIWWSSKAVDRFSILLVGGMVITYLFSISGMMTHLRPDVLTDSRGTGGEMIFLWGAVSTYLTSFCFHASVPSLVKYMGKEPRTINASLRYGTIVALVCYISWLTAADGNISREDFKAVIAAGGNVGDLMGAAGESIGSFFILRMLESFSLLAVATSFLGAGLGLFDYMADLCKFDDSRSGRSKTLLVTFAPPIVGGIIWPDGFLPAIGWAGLASAFWAVIVPALLLAAGRKKFASSGYVTPGGRLTAPMLLLYGCFVAICHTLFVFNLLPMYR</sequence>
<dbReference type="PRINTS" id="PR00166">
    <property type="entry name" value="AROAAPRMEASE"/>
</dbReference>
<name>A0A212KYA2_9BACT</name>
<dbReference type="RefSeq" id="WP_179979228.1">
    <property type="nucleotide sequence ID" value="NZ_LT608333.1"/>
</dbReference>
<feature type="transmembrane region" description="Helical" evidence="10">
    <location>
        <begin position="148"/>
        <end position="167"/>
    </location>
</feature>
<dbReference type="Pfam" id="PF03222">
    <property type="entry name" value="Trp_Tyr_perm"/>
    <property type="match status" value="1"/>
</dbReference>
<evidence type="ECO:0000256" key="7">
    <source>
        <dbReference type="ARBA" id="ARBA00022970"/>
    </source>
</evidence>
<evidence type="ECO:0000256" key="10">
    <source>
        <dbReference type="SAM" id="Phobius"/>
    </source>
</evidence>
<dbReference type="Gene3D" id="1.20.1740.10">
    <property type="entry name" value="Amino acid/polyamine transporter I"/>
    <property type="match status" value="1"/>
</dbReference>
<dbReference type="InterPro" id="IPR018227">
    <property type="entry name" value="Amino_acid_transport_2"/>
</dbReference>
<keyword evidence="8 10" id="KW-1133">Transmembrane helix</keyword>
<evidence type="ECO:0000256" key="4">
    <source>
        <dbReference type="ARBA" id="ARBA00022475"/>
    </source>
</evidence>
<organism evidence="11">
    <name type="scientific">uncultured Desulfovibrio sp</name>
    <dbReference type="NCBI Taxonomy" id="167968"/>
    <lineage>
        <taxon>Bacteria</taxon>
        <taxon>Pseudomonadati</taxon>
        <taxon>Thermodesulfobacteriota</taxon>
        <taxon>Desulfovibrionia</taxon>
        <taxon>Desulfovibrionales</taxon>
        <taxon>Desulfovibrionaceae</taxon>
        <taxon>Desulfovibrio</taxon>
        <taxon>environmental samples</taxon>
    </lineage>
</organism>
<keyword evidence="5" id="KW-0997">Cell inner membrane</keyword>
<feature type="transmembrane region" description="Helical" evidence="10">
    <location>
        <begin position="187"/>
        <end position="210"/>
    </location>
</feature>